<proteinExistence type="predicted"/>
<organism evidence="8 9">
    <name type="scientific">Leptolinea tardivitalis</name>
    <dbReference type="NCBI Taxonomy" id="229920"/>
    <lineage>
        <taxon>Bacteria</taxon>
        <taxon>Bacillati</taxon>
        <taxon>Chloroflexota</taxon>
        <taxon>Anaerolineae</taxon>
        <taxon>Anaerolineales</taxon>
        <taxon>Anaerolineaceae</taxon>
        <taxon>Leptolinea</taxon>
    </lineage>
</organism>
<evidence type="ECO:0000256" key="4">
    <source>
        <dbReference type="ARBA" id="ARBA00022989"/>
    </source>
</evidence>
<dbReference type="Pfam" id="PF00482">
    <property type="entry name" value="T2SSF"/>
    <property type="match status" value="1"/>
</dbReference>
<feature type="transmembrane region" description="Helical" evidence="6">
    <location>
        <begin position="107"/>
        <end position="128"/>
    </location>
</feature>
<dbReference type="Proteomes" id="UP000050430">
    <property type="component" value="Unassembled WGS sequence"/>
</dbReference>
<keyword evidence="4 6" id="KW-1133">Transmembrane helix</keyword>
<evidence type="ECO:0000256" key="3">
    <source>
        <dbReference type="ARBA" id="ARBA00022692"/>
    </source>
</evidence>
<keyword evidence="9" id="KW-1185">Reference proteome</keyword>
<keyword evidence="2" id="KW-1003">Cell membrane</keyword>
<comment type="subcellular location">
    <subcellularLocation>
        <location evidence="1">Cell membrane</location>
        <topology evidence="1">Multi-pass membrane protein</topology>
    </subcellularLocation>
</comment>
<dbReference type="AlphaFoldDB" id="A0A0P6WTX0"/>
<sequence>MIGFLVLIAIVLVVAAVLVAIGLRNPSFQNNRILQERLEEMSTTGGEVVNLEKLELSLPFSERVIYPIARKLGEIAIRFTPQNALQDTAKKLELAGSPGKLDPTMMMALQFISFVFFGGFLFLIFSIAKVSWPLGVVILIVLGFSVLGFFIPQLLLSSAINKRQHNIRRAMPDALDLLTICVEAGLGFDAAMSKVAEKWETELSLAFARAIREIQLGKLRREALRTMADRIGIPEMTSFVAAVIQSEQLGVSLAKVLRIQSDQMRIRRRQLAEEEAHKVPIKMLVPMALLIFPSLMIVLLTPAAFRLMHSALGSMFK</sequence>
<evidence type="ECO:0000313" key="9">
    <source>
        <dbReference type="Proteomes" id="UP000050430"/>
    </source>
</evidence>
<dbReference type="GO" id="GO:0005886">
    <property type="term" value="C:plasma membrane"/>
    <property type="evidence" value="ECO:0007669"/>
    <property type="project" value="UniProtKB-SubCell"/>
</dbReference>
<feature type="domain" description="Type II secretion system protein GspF" evidence="7">
    <location>
        <begin position="175"/>
        <end position="300"/>
    </location>
</feature>
<dbReference type="InterPro" id="IPR018076">
    <property type="entry name" value="T2SS_GspF_dom"/>
</dbReference>
<comment type="caution">
    <text evidence="8">The sequence shown here is derived from an EMBL/GenBank/DDBJ whole genome shotgun (WGS) entry which is preliminary data.</text>
</comment>
<name>A0A0P6WTX0_9CHLR</name>
<feature type="transmembrane region" description="Helical" evidence="6">
    <location>
        <begin position="134"/>
        <end position="156"/>
    </location>
</feature>
<evidence type="ECO:0000259" key="7">
    <source>
        <dbReference type="Pfam" id="PF00482"/>
    </source>
</evidence>
<dbReference type="PANTHER" id="PTHR35007:SF2">
    <property type="entry name" value="PILUS ASSEMBLE PROTEIN"/>
    <property type="match status" value="1"/>
</dbReference>
<evidence type="ECO:0000313" key="8">
    <source>
        <dbReference type="EMBL" id="KPL72645.1"/>
    </source>
</evidence>
<gene>
    <name evidence="8" type="ORF">ADM99_05980</name>
</gene>
<protein>
    <recommendedName>
        <fullName evidence="7">Type II secretion system protein GspF domain-containing protein</fullName>
    </recommendedName>
</protein>
<evidence type="ECO:0000256" key="6">
    <source>
        <dbReference type="SAM" id="Phobius"/>
    </source>
</evidence>
<accession>A0A0P6WTX0</accession>
<feature type="transmembrane region" description="Helical" evidence="6">
    <location>
        <begin position="284"/>
        <end position="305"/>
    </location>
</feature>
<dbReference type="STRING" id="229920.ADM99_05980"/>
<dbReference type="PANTHER" id="PTHR35007">
    <property type="entry name" value="INTEGRAL MEMBRANE PROTEIN-RELATED"/>
    <property type="match status" value="1"/>
</dbReference>
<evidence type="ECO:0000256" key="5">
    <source>
        <dbReference type="ARBA" id="ARBA00023136"/>
    </source>
</evidence>
<feature type="transmembrane region" description="Helical" evidence="6">
    <location>
        <begin position="6"/>
        <end position="23"/>
    </location>
</feature>
<evidence type="ECO:0000256" key="2">
    <source>
        <dbReference type="ARBA" id="ARBA00022475"/>
    </source>
</evidence>
<keyword evidence="5 6" id="KW-0472">Membrane</keyword>
<reference evidence="8 9" key="1">
    <citation type="submission" date="2015-07" db="EMBL/GenBank/DDBJ databases">
        <title>Genome sequence of Leptolinea tardivitalis DSM 16556.</title>
        <authorList>
            <person name="Hemp J."/>
            <person name="Ward L.M."/>
            <person name="Pace L.A."/>
            <person name="Fischer W.W."/>
        </authorList>
    </citation>
    <scope>NUCLEOTIDE SEQUENCE [LARGE SCALE GENOMIC DNA]</scope>
    <source>
        <strain evidence="8 9">YMTK-2</strain>
    </source>
</reference>
<dbReference type="EMBL" id="LGCK01000007">
    <property type="protein sequence ID" value="KPL72645.1"/>
    <property type="molecule type" value="Genomic_DNA"/>
</dbReference>
<keyword evidence="3 6" id="KW-0812">Transmembrane</keyword>
<evidence type="ECO:0000256" key="1">
    <source>
        <dbReference type="ARBA" id="ARBA00004651"/>
    </source>
</evidence>